<proteinExistence type="predicted"/>
<organism evidence="1 2">
    <name type="scientific">Micromonospora craterilacus</name>
    <dbReference type="NCBI Taxonomy" id="1655439"/>
    <lineage>
        <taxon>Bacteria</taxon>
        <taxon>Bacillati</taxon>
        <taxon>Actinomycetota</taxon>
        <taxon>Actinomycetes</taxon>
        <taxon>Micromonosporales</taxon>
        <taxon>Micromonosporaceae</taxon>
        <taxon>Micromonospora</taxon>
    </lineage>
</organism>
<protein>
    <submittedName>
        <fullName evidence="1">Uncharacterized protein</fullName>
    </submittedName>
</protein>
<dbReference type="EMBL" id="POTY01000105">
    <property type="protein sequence ID" value="PZG16418.1"/>
    <property type="molecule type" value="Genomic_DNA"/>
</dbReference>
<name>A0A2W2EVE1_9ACTN</name>
<evidence type="ECO:0000313" key="1">
    <source>
        <dbReference type="EMBL" id="PZG16418.1"/>
    </source>
</evidence>
<comment type="caution">
    <text evidence="1">The sequence shown here is derived from an EMBL/GenBank/DDBJ whole genome shotgun (WGS) entry which is preliminary data.</text>
</comment>
<gene>
    <name evidence="1" type="ORF">C1I95_17685</name>
</gene>
<sequence length="111" mass="12256">MAERQAGAARAPPSADLARTAPLVRCGLRWRDCPDRHAPVPTEPPTPPRNARWWDEATRANPQVGRVGRLTPAQTWRANGGRWLPRPRTRRCANWGCAGPAPRRGRAGPRG</sequence>
<evidence type="ECO:0000313" key="2">
    <source>
        <dbReference type="Proteomes" id="UP000248924"/>
    </source>
</evidence>
<keyword evidence="2" id="KW-1185">Reference proteome</keyword>
<accession>A0A2W2EVE1</accession>
<reference evidence="1 2" key="1">
    <citation type="submission" date="2018-01" db="EMBL/GenBank/DDBJ databases">
        <title>Draft genome sequence of Jishengella sp. NA12.</title>
        <authorList>
            <person name="Sahin N."/>
            <person name="Ay H."/>
            <person name="Saygin H."/>
        </authorList>
    </citation>
    <scope>NUCLEOTIDE SEQUENCE [LARGE SCALE GENOMIC DNA]</scope>
    <source>
        <strain evidence="1 2">NA12</strain>
    </source>
</reference>
<dbReference type="Proteomes" id="UP000248924">
    <property type="component" value="Unassembled WGS sequence"/>
</dbReference>
<dbReference type="AlphaFoldDB" id="A0A2W2EVE1"/>